<keyword evidence="2" id="KW-1185">Reference proteome</keyword>
<gene>
    <name evidence="1" type="ORF">TSUD_404160</name>
</gene>
<accession>A0A2Z6NUE5</accession>
<evidence type="ECO:0008006" key="3">
    <source>
        <dbReference type="Google" id="ProtNLM"/>
    </source>
</evidence>
<sequence>MTSTATSNTNNDNSFMVGTNTVIVLNTQHSLKLTNTNYPAWHVQMNALFIGYDLSGFIDGTKPCPAATDPNFNYWTRQDQLILHAIIIYVDPSIITALGTVKISQQAWEALKKCLLAKHVLESCTSRSDFLASTKESVRFLYTFKVLRLLQMSWRSSTHRWMM</sequence>
<dbReference type="OrthoDB" id="1748459at2759"/>
<dbReference type="AlphaFoldDB" id="A0A2Z6NUE5"/>
<dbReference type="Proteomes" id="UP000242715">
    <property type="component" value="Unassembled WGS sequence"/>
</dbReference>
<dbReference type="EMBL" id="DF974348">
    <property type="protein sequence ID" value="GAU47811.1"/>
    <property type="molecule type" value="Genomic_DNA"/>
</dbReference>
<name>A0A2Z6NUE5_TRISU</name>
<dbReference type="PANTHER" id="PTHR47481:SF9">
    <property type="entry name" value="RETROTRANSPOSON GAG DOMAIN-CONTAINING PROTEIN"/>
    <property type="match status" value="1"/>
</dbReference>
<evidence type="ECO:0000313" key="1">
    <source>
        <dbReference type="EMBL" id="GAU47811.1"/>
    </source>
</evidence>
<evidence type="ECO:0000313" key="2">
    <source>
        <dbReference type="Proteomes" id="UP000242715"/>
    </source>
</evidence>
<reference evidence="2" key="1">
    <citation type="journal article" date="2017" name="Front. Plant Sci.">
        <title>Climate Clever Clovers: New Paradigm to Reduce the Environmental Footprint of Ruminants by Breeding Low Methanogenic Forages Utilizing Haplotype Variation.</title>
        <authorList>
            <person name="Kaur P."/>
            <person name="Appels R."/>
            <person name="Bayer P.E."/>
            <person name="Keeble-Gagnere G."/>
            <person name="Wang J."/>
            <person name="Hirakawa H."/>
            <person name="Shirasawa K."/>
            <person name="Vercoe P."/>
            <person name="Stefanova K."/>
            <person name="Durmic Z."/>
            <person name="Nichols P."/>
            <person name="Revell C."/>
            <person name="Isobe S.N."/>
            <person name="Edwards D."/>
            <person name="Erskine W."/>
        </authorList>
    </citation>
    <scope>NUCLEOTIDE SEQUENCE [LARGE SCALE GENOMIC DNA]</scope>
    <source>
        <strain evidence="2">cv. Daliak</strain>
    </source>
</reference>
<protein>
    <recommendedName>
        <fullName evidence="3">Retrotransposon Copia-like N-terminal domain-containing protein</fullName>
    </recommendedName>
</protein>
<proteinExistence type="predicted"/>
<dbReference type="PANTHER" id="PTHR47481">
    <property type="match status" value="1"/>
</dbReference>
<organism evidence="1 2">
    <name type="scientific">Trifolium subterraneum</name>
    <name type="common">Subterranean clover</name>
    <dbReference type="NCBI Taxonomy" id="3900"/>
    <lineage>
        <taxon>Eukaryota</taxon>
        <taxon>Viridiplantae</taxon>
        <taxon>Streptophyta</taxon>
        <taxon>Embryophyta</taxon>
        <taxon>Tracheophyta</taxon>
        <taxon>Spermatophyta</taxon>
        <taxon>Magnoliopsida</taxon>
        <taxon>eudicotyledons</taxon>
        <taxon>Gunneridae</taxon>
        <taxon>Pentapetalae</taxon>
        <taxon>rosids</taxon>
        <taxon>fabids</taxon>
        <taxon>Fabales</taxon>
        <taxon>Fabaceae</taxon>
        <taxon>Papilionoideae</taxon>
        <taxon>50 kb inversion clade</taxon>
        <taxon>NPAAA clade</taxon>
        <taxon>Hologalegina</taxon>
        <taxon>IRL clade</taxon>
        <taxon>Trifolieae</taxon>
        <taxon>Trifolium</taxon>
    </lineage>
</organism>